<dbReference type="Gene3D" id="3.40.50.300">
    <property type="entry name" value="P-loop containing nucleotide triphosphate hydrolases"/>
    <property type="match status" value="1"/>
</dbReference>
<accession>A0ABU0D3I7</accession>
<keyword evidence="1" id="KW-0813">Transport</keyword>
<evidence type="ECO:0000313" key="7">
    <source>
        <dbReference type="Proteomes" id="UP001232343"/>
    </source>
</evidence>
<dbReference type="PANTHER" id="PTHR42794">
    <property type="entry name" value="HEMIN IMPORT ATP-BINDING PROTEIN HMUV"/>
    <property type="match status" value="1"/>
</dbReference>
<feature type="domain" description="ABC transporter" evidence="5">
    <location>
        <begin position="2"/>
        <end position="239"/>
    </location>
</feature>
<evidence type="ECO:0000256" key="3">
    <source>
        <dbReference type="ARBA" id="ARBA00022840"/>
    </source>
</evidence>
<comment type="caution">
    <text evidence="6">The sequence shown here is derived from an EMBL/GenBank/DDBJ whole genome shotgun (WGS) entry which is preliminary data.</text>
</comment>
<evidence type="ECO:0000256" key="2">
    <source>
        <dbReference type="ARBA" id="ARBA00022741"/>
    </source>
</evidence>
<reference evidence="6 7" key="1">
    <citation type="submission" date="2023-07" db="EMBL/GenBank/DDBJ databases">
        <title>Genomic Encyclopedia of Type Strains, Phase IV (KMG-IV): sequencing the most valuable type-strain genomes for metagenomic binning, comparative biology and taxonomic classification.</title>
        <authorList>
            <person name="Goeker M."/>
        </authorList>
    </citation>
    <scope>NUCLEOTIDE SEQUENCE [LARGE SCALE GENOMIC DNA]</scope>
    <source>
        <strain evidence="6 7">DSM 27848</strain>
    </source>
</reference>
<protein>
    <submittedName>
        <fullName evidence="6">Iron complex transport system ATP-binding protein</fullName>
    </submittedName>
</protein>
<gene>
    <name evidence="6" type="ORF">J2S14_001759</name>
</gene>
<name>A0ABU0D3I7_9BACI</name>
<dbReference type="InterPro" id="IPR027417">
    <property type="entry name" value="P-loop_NTPase"/>
</dbReference>
<dbReference type="SUPFAM" id="SSF52540">
    <property type="entry name" value="P-loop containing nucleoside triphosphate hydrolases"/>
    <property type="match status" value="1"/>
</dbReference>
<dbReference type="EMBL" id="JAUSUO010000003">
    <property type="protein sequence ID" value="MDQ0342945.1"/>
    <property type="molecule type" value="Genomic_DNA"/>
</dbReference>
<dbReference type="InterPro" id="IPR017871">
    <property type="entry name" value="ABC_transporter-like_CS"/>
</dbReference>
<proteinExistence type="predicted"/>
<dbReference type="RefSeq" id="WP_244681493.1">
    <property type="nucleotide sequence ID" value="NZ_JALIRM010000006.1"/>
</dbReference>
<dbReference type="PROSITE" id="PS00211">
    <property type="entry name" value="ABC_TRANSPORTER_1"/>
    <property type="match status" value="1"/>
</dbReference>
<dbReference type="Pfam" id="PF00005">
    <property type="entry name" value="ABC_tran"/>
    <property type="match status" value="1"/>
</dbReference>
<evidence type="ECO:0000256" key="1">
    <source>
        <dbReference type="ARBA" id="ARBA00022448"/>
    </source>
</evidence>
<sequence>MLQVKGLYGGYPGFRVLENVTFSAAPGELFGILGPNGSGKTTLLKMISGLLTPNKGEILINGKPLQNYSTKELAKITAVLPQVASEVFAYTVRETVSLGRYAHQRGLFGRTDSQDDLIIDEAMALTGVKIFQDKLLNELSGGERQRVFLAQALAQEPKVLLLDEPTNHLDLSFQKDLLDLLKKWTLEHELTVVSIFHDLNLASLYCDRLLLLKDGQISAIGKTDDVLEEERIREVYKTTLEVQPHPKVPKPQMILLPEEEEVSTIKIDESFLEITDDFAELISPFPLKVMAASANGAGIGWHSRFIMYFSDEFNEKESAVAMPATNPELVHFQTYEQTFILASVGRTQDVVNLCIFVNGNLSDEAYLQGIIAASEARALATGKSGSGGIVIASTQQGNPVEGEMLGNFIREGVREIVGKLKSNNDLV</sequence>
<organism evidence="6 7">
    <name type="scientific">Lederbergia wuyishanensis</name>
    <dbReference type="NCBI Taxonomy" id="1347903"/>
    <lineage>
        <taxon>Bacteria</taxon>
        <taxon>Bacillati</taxon>
        <taxon>Bacillota</taxon>
        <taxon>Bacilli</taxon>
        <taxon>Bacillales</taxon>
        <taxon>Bacillaceae</taxon>
        <taxon>Lederbergia</taxon>
    </lineage>
</organism>
<dbReference type="InterPro" id="IPR003439">
    <property type="entry name" value="ABC_transporter-like_ATP-bd"/>
</dbReference>
<dbReference type="GO" id="GO:0005524">
    <property type="term" value="F:ATP binding"/>
    <property type="evidence" value="ECO:0007669"/>
    <property type="project" value="UniProtKB-KW"/>
</dbReference>
<dbReference type="CDD" id="cd03214">
    <property type="entry name" value="ABC_Iron-Siderophores_B12_Hemin"/>
    <property type="match status" value="1"/>
</dbReference>
<evidence type="ECO:0000256" key="4">
    <source>
        <dbReference type="ARBA" id="ARBA00022967"/>
    </source>
</evidence>
<keyword evidence="3 6" id="KW-0067">ATP-binding</keyword>
<evidence type="ECO:0000313" key="6">
    <source>
        <dbReference type="EMBL" id="MDQ0342945.1"/>
    </source>
</evidence>
<dbReference type="Proteomes" id="UP001232343">
    <property type="component" value="Unassembled WGS sequence"/>
</dbReference>
<keyword evidence="2" id="KW-0547">Nucleotide-binding</keyword>
<dbReference type="SMART" id="SM00382">
    <property type="entry name" value="AAA"/>
    <property type="match status" value="1"/>
</dbReference>
<dbReference type="PANTHER" id="PTHR42794:SF1">
    <property type="entry name" value="HEMIN IMPORT ATP-BINDING PROTEIN HMUV"/>
    <property type="match status" value="1"/>
</dbReference>
<keyword evidence="7" id="KW-1185">Reference proteome</keyword>
<keyword evidence="4" id="KW-1278">Translocase</keyword>
<evidence type="ECO:0000259" key="5">
    <source>
        <dbReference type="PROSITE" id="PS50893"/>
    </source>
</evidence>
<dbReference type="InterPro" id="IPR003593">
    <property type="entry name" value="AAA+_ATPase"/>
</dbReference>
<dbReference type="PROSITE" id="PS50893">
    <property type="entry name" value="ABC_TRANSPORTER_2"/>
    <property type="match status" value="1"/>
</dbReference>